<sequence>MLPTSPQPRDSNTAKVQMHTIRGHIYSTSVSFAASWDADDDANRYRLLKYES</sequence>
<dbReference type="KEGG" id="pno:SNOG_09881"/>
<evidence type="ECO:0000313" key="2">
    <source>
        <dbReference type="Proteomes" id="UP000001055"/>
    </source>
</evidence>
<dbReference type="EMBL" id="CH445339">
    <property type="protein sequence ID" value="EAT83146.1"/>
    <property type="molecule type" value="Genomic_DNA"/>
</dbReference>
<dbReference type="AlphaFoldDB" id="Q0UED3"/>
<reference evidence="2" key="1">
    <citation type="journal article" date="2007" name="Plant Cell">
        <title>Dothideomycete-plant interactions illuminated by genome sequencing and EST analysis of the wheat pathogen Stagonospora nodorum.</title>
        <authorList>
            <person name="Hane J.K."/>
            <person name="Lowe R.G."/>
            <person name="Solomon P.S."/>
            <person name="Tan K.C."/>
            <person name="Schoch C.L."/>
            <person name="Spatafora J.W."/>
            <person name="Crous P.W."/>
            <person name="Kodira C."/>
            <person name="Birren B.W."/>
            <person name="Galagan J.E."/>
            <person name="Torriani S.F."/>
            <person name="McDonald B.A."/>
            <person name="Oliver R.P."/>
        </authorList>
    </citation>
    <scope>NUCLEOTIDE SEQUENCE [LARGE SCALE GENOMIC DNA]</scope>
    <source>
        <strain evidence="2">SN15 / ATCC MYA-4574 / FGSC 10173</strain>
    </source>
</reference>
<gene>
    <name evidence="1" type="ORF">SNOG_09881</name>
</gene>
<dbReference type="GeneID" id="5977072"/>
<organism evidence="1 2">
    <name type="scientific">Phaeosphaeria nodorum (strain SN15 / ATCC MYA-4574 / FGSC 10173)</name>
    <name type="common">Glume blotch fungus</name>
    <name type="synonym">Parastagonospora nodorum</name>
    <dbReference type="NCBI Taxonomy" id="321614"/>
    <lineage>
        <taxon>Eukaryota</taxon>
        <taxon>Fungi</taxon>
        <taxon>Dikarya</taxon>
        <taxon>Ascomycota</taxon>
        <taxon>Pezizomycotina</taxon>
        <taxon>Dothideomycetes</taxon>
        <taxon>Pleosporomycetidae</taxon>
        <taxon>Pleosporales</taxon>
        <taxon>Pleosporineae</taxon>
        <taxon>Phaeosphaeriaceae</taxon>
        <taxon>Parastagonospora</taxon>
    </lineage>
</organism>
<dbReference type="HOGENOM" id="CLU_3087989_0_0_1"/>
<protein>
    <submittedName>
        <fullName evidence="1">Uncharacterized protein</fullName>
    </submittedName>
</protein>
<accession>Q0UED3</accession>
<name>Q0UED3_PHANO</name>
<evidence type="ECO:0000313" key="1">
    <source>
        <dbReference type="EMBL" id="EAT83146.1"/>
    </source>
</evidence>
<dbReference type="RefSeq" id="XP_001800167.1">
    <property type="nucleotide sequence ID" value="XM_001800115.1"/>
</dbReference>
<dbReference type="InParanoid" id="Q0UED3"/>
<dbReference type="Proteomes" id="UP000001055">
    <property type="component" value="Unassembled WGS sequence"/>
</dbReference>
<proteinExistence type="predicted"/>